<accession>A0A378LQ42</accession>
<reference evidence="1 2" key="1">
    <citation type="submission" date="2018-06" db="EMBL/GenBank/DDBJ databases">
        <authorList>
            <consortium name="Pathogen Informatics"/>
            <person name="Doyle S."/>
        </authorList>
    </citation>
    <scope>NUCLEOTIDE SEQUENCE [LARGE SCALE GENOMIC DNA]</scope>
    <source>
        <strain evidence="1 2">NCTC11532</strain>
    </source>
</reference>
<gene>
    <name evidence="1" type="ORF">NCTC11532_01265</name>
</gene>
<dbReference type="Proteomes" id="UP000255297">
    <property type="component" value="Unassembled WGS sequence"/>
</dbReference>
<dbReference type="EMBL" id="UGPB01000001">
    <property type="protein sequence ID" value="STY29085.1"/>
    <property type="molecule type" value="Genomic_DNA"/>
</dbReference>
<dbReference type="AlphaFoldDB" id="A0A378LQ42"/>
<proteinExistence type="predicted"/>
<name>A0A378LQ42_9GAMM</name>
<evidence type="ECO:0000313" key="2">
    <source>
        <dbReference type="Proteomes" id="UP000255297"/>
    </source>
</evidence>
<protein>
    <submittedName>
        <fullName evidence="1">Uncharacterized protein</fullName>
    </submittedName>
</protein>
<evidence type="ECO:0000313" key="1">
    <source>
        <dbReference type="EMBL" id="STY29085.1"/>
    </source>
</evidence>
<organism evidence="1 2">
    <name type="scientific">Legionella wadsworthii</name>
    <dbReference type="NCBI Taxonomy" id="28088"/>
    <lineage>
        <taxon>Bacteria</taxon>
        <taxon>Pseudomonadati</taxon>
        <taxon>Pseudomonadota</taxon>
        <taxon>Gammaproteobacteria</taxon>
        <taxon>Legionellales</taxon>
        <taxon>Legionellaceae</taxon>
        <taxon>Legionella</taxon>
    </lineage>
</organism>
<sequence length="63" mass="7338">MIKILTLILKRNDDELYAFLYVDVHELPEHCFSGWACAVEFGAITFYIPNTSVQVKNSKKRPY</sequence>
<keyword evidence="2" id="KW-1185">Reference proteome</keyword>
<dbReference type="STRING" id="1122170.GCA_000701265_01219"/>